<dbReference type="PANTHER" id="PTHR36432:SF4">
    <property type="entry name" value="TRANSITION STATE REGULATOR ABH-RELATED"/>
    <property type="match status" value="1"/>
</dbReference>
<dbReference type="InterPro" id="IPR007159">
    <property type="entry name" value="SpoVT-AbrB_dom"/>
</dbReference>
<gene>
    <name evidence="1" type="ORF">COF40_04485</name>
</gene>
<dbReference type="SMART" id="SM00966">
    <property type="entry name" value="SpoVT_AbrB"/>
    <property type="match status" value="1"/>
</dbReference>
<dbReference type="AlphaFoldDB" id="A0A2B5X2Y4"/>
<dbReference type="Pfam" id="PF18277">
    <property type="entry name" value="AbrB_C"/>
    <property type="match status" value="1"/>
</dbReference>
<dbReference type="InterPro" id="IPR037914">
    <property type="entry name" value="SpoVT-AbrB_sf"/>
</dbReference>
<dbReference type="InterPro" id="IPR040678">
    <property type="entry name" value="AbrB_C"/>
</dbReference>
<dbReference type="RefSeq" id="WP_100064255.1">
    <property type="nucleotide sequence ID" value="NZ_NUSQ01000022.1"/>
</dbReference>
<reference evidence="1 2" key="1">
    <citation type="submission" date="2017-09" db="EMBL/GenBank/DDBJ databases">
        <title>Large-scale bioinformatics analysis of Bacillus genomes uncovers conserved roles of natural products in bacterial physiology.</title>
        <authorList>
            <consortium name="Agbiome Team Llc"/>
            <person name="Bleich R.M."/>
            <person name="Grubbs K.J."/>
            <person name="Santa Maria K.C."/>
            <person name="Allen S.E."/>
            <person name="Farag S."/>
            <person name="Shank E.A."/>
            <person name="Bowers A."/>
        </authorList>
    </citation>
    <scope>NUCLEOTIDE SEQUENCE [LARGE SCALE GENOMIC DNA]</scope>
    <source>
        <strain evidence="1 2">AFS044250</strain>
    </source>
</reference>
<dbReference type="NCBIfam" id="TIGR01439">
    <property type="entry name" value="lp_hng_hel_AbrB"/>
    <property type="match status" value="1"/>
</dbReference>
<dbReference type="PANTHER" id="PTHR36432">
    <property type="match status" value="1"/>
</dbReference>
<dbReference type="InterPro" id="IPR052731">
    <property type="entry name" value="B_subtilis_Trans_State_Reg"/>
</dbReference>
<dbReference type="PROSITE" id="PS51740">
    <property type="entry name" value="SPOVT_ABRB"/>
    <property type="match status" value="1"/>
</dbReference>
<dbReference type="Gene3D" id="2.10.260.10">
    <property type="match status" value="1"/>
</dbReference>
<comment type="caution">
    <text evidence="1">The sequence shown here is derived from an EMBL/GenBank/DDBJ whole genome shotgun (WGS) entry which is preliminary data.</text>
</comment>
<evidence type="ECO:0000313" key="1">
    <source>
        <dbReference type="EMBL" id="PHD72921.1"/>
    </source>
</evidence>
<organism evidence="1 2">
    <name type="scientific">Bacillus toyonensis</name>
    <dbReference type="NCBI Taxonomy" id="155322"/>
    <lineage>
        <taxon>Bacteria</taxon>
        <taxon>Bacillati</taxon>
        <taxon>Bacillota</taxon>
        <taxon>Bacilli</taxon>
        <taxon>Bacillales</taxon>
        <taxon>Bacillaceae</taxon>
        <taxon>Bacillus</taxon>
        <taxon>Bacillus cereus group</taxon>
    </lineage>
</organism>
<proteinExistence type="predicted"/>
<name>A0A2B5X2Y4_9BACI</name>
<dbReference type="Proteomes" id="UP000225997">
    <property type="component" value="Unassembled WGS sequence"/>
</dbReference>
<dbReference type="GO" id="GO:0003677">
    <property type="term" value="F:DNA binding"/>
    <property type="evidence" value="ECO:0007669"/>
    <property type="project" value="UniProtKB-UniRule"/>
</dbReference>
<protein>
    <submittedName>
        <fullName evidence="1">AbrB family transcriptional regulator</fullName>
    </submittedName>
</protein>
<accession>A0A2B5X2Y4</accession>
<dbReference type="EMBL" id="NUSQ01000022">
    <property type="protein sequence ID" value="PHD72921.1"/>
    <property type="molecule type" value="Genomic_DNA"/>
</dbReference>
<dbReference type="Pfam" id="PF04014">
    <property type="entry name" value="MazE_antitoxin"/>
    <property type="match status" value="1"/>
</dbReference>
<sequence length="93" mass="10592">MKSTGIVRKVDPLGRIVIPRKTRRTLDIHEKDAIEIFVEEERIILQKYKSDGTCLVTGEISSQNIKLADGQLTLSPEGAKQLLEELEQYLERV</sequence>
<dbReference type="SUPFAM" id="SSF89447">
    <property type="entry name" value="AbrB/MazE/MraZ-like"/>
    <property type="match status" value="1"/>
</dbReference>
<evidence type="ECO:0000313" key="2">
    <source>
        <dbReference type="Proteomes" id="UP000225997"/>
    </source>
</evidence>